<name>A0A0F9KKW6_9ZZZZ</name>
<organism evidence="1">
    <name type="scientific">marine sediment metagenome</name>
    <dbReference type="NCBI Taxonomy" id="412755"/>
    <lineage>
        <taxon>unclassified sequences</taxon>
        <taxon>metagenomes</taxon>
        <taxon>ecological metagenomes</taxon>
    </lineage>
</organism>
<accession>A0A0F9KKW6</accession>
<evidence type="ECO:0000313" key="1">
    <source>
        <dbReference type="EMBL" id="KKM75401.1"/>
    </source>
</evidence>
<proteinExistence type="predicted"/>
<gene>
    <name evidence="1" type="ORF">LCGC14_1390610</name>
</gene>
<sequence>MAELTRGQKRSEVILRAKQAFKKGLSATSFIVDMKSRGLSYRRTDMLSDWRSVNELERKAEAFKYVRRDYFPTTKVMAQVEWEMAHEFMYKLKVQSRLEPGEPLTERFVNISSDTPMTREMVEQQAWEMIQEQSPDKRKMIVGVSAVTAIQRII</sequence>
<reference evidence="1" key="1">
    <citation type="journal article" date="2015" name="Nature">
        <title>Complex archaea that bridge the gap between prokaryotes and eukaryotes.</title>
        <authorList>
            <person name="Spang A."/>
            <person name="Saw J.H."/>
            <person name="Jorgensen S.L."/>
            <person name="Zaremba-Niedzwiedzka K."/>
            <person name="Martijn J."/>
            <person name="Lind A.E."/>
            <person name="van Eijk R."/>
            <person name="Schleper C."/>
            <person name="Guy L."/>
            <person name="Ettema T.J."/>
        </authorList>
    </citation>
    <scope>NUCLEOTIDE SEQUENCE</scope>
</reference>
<protein>
    <submittedName>
        <fullName evidence="1">Uncharacterized protein</fullName>
    </submittedName>
</protein>
<dbReference type="AlphaFoldDB" id="A0A0F9KKW6"/>
<comment type="caution">
    <text evidence="1">The sequence shown here is derived from an EMBL/GenBank/DDBJ whole genome shotgun (WGS) entry which is preliminary data.</text>
</comment>
<dbReference type="EMBL" id="LAZR01008983">
    <property type="protein sequence ID" value="KKM75401.1"/>
    <property type="molecule type" value="Genomic_DNA"/>
</dbReference>